<name>A0A8H6JQ06_9PEZI</name>
<dbReference type="NCBIfam" id="TIGR01571">
    <property type="entry name" value="A_thal_Cys_rich"/>
    <property type="match status" value="1"/>
</dbReference>
<dbReference type="Pfam" id="PF04749">
    <property type="entry name" value="PLAC8"/>
    <property type="match status" value="1"/>
</dbReference>
<dbReference type="EMBL" id="WIGO01000325">
    <property type="protein sequence ID" value="KAF6817060.1"/>
    <property type="molecule type" value="Genomic_DNA"/>
</dbReference>
<accession>A0A8H6JQ06</accession>
<dbReference type="PANTHER" id="PTHR15907">
    <property type="entry name" value="DUF614 FAMILY PROTEIN-RELATED"/>
    <property type="match status" value="1"/>
</dbReference>
<evidence type="ECO:0000256" key="1">
    <source>
        <dbReference type="SAM" id="Phobius"/>
    </source>
</evidence>
<comment type="caution">
    <text evidence="2">The sequence shown here is derived from an EMBL/GenBank/DDBJ whole genome shotgun (WGS) entry which is preliminary data.</text>
</comment>
<evidence type="ECO:0000313" key="3">
    <source>
        <dbReference type="Proteomes" id="UP000654918"/>
    </source>
</evidence>
<dbReference type="AlphaFoldDB" id="A0A8H6JQ06"/>
<protein>
    <submittedName>
        <fullName evidence="2">PLAC8 family protein</fullName>
    </submittedName>
</protein>
<reference evidence="2" key="1">
    <citation type="journal article" date="2020" name="Phytopathology">
        <title>Genome Sequence Resources of Colletotrichum truncatum, C. plurivorum, C. musicola, and C. sojae: Four Species Pathogenic to Soybean (Glycine max).</title>
        <authorList>
            <person name="Rogerio F."/>
            <person name="Boufleur T.R."/>
            <person name="Ciampi-Guillardi M."/>
            <person name="Sukno S.A."/>
            <person name="Thon M.R."/>
            <person name="Massola Junior N.S."/>
            <person name="Baroncelli R."/>
        </authorList>
    </citation>
    <scope>NUCLEOTIDE SEQUENCE</scope>
    <source>
        <strain evidence="2">LFN00145</strain>
    </source>
</reference>
<gene>
    <name evidence="2" type="ORF">CPLU01_13696</name>
</gene>
<keyword evidence="1" id="KW-0472">Membrane</keyword>
<keyword evidence="1" id="KW-0812">Transmembrane</keyword>
<evidence type="ECO:0000313" key="2">
    <source>
        <dbReference type="EMBL" id="KAF6817060.1"/>
    </source>
</evidence>
<feature type="transmembrane region" description="Helical" evidence="1">
    <location>
        <begin position="47"/>
        <end position="71"/>
    </location>
</feature>
<sequence>MVTREWDSSLMDCCSPCGTCVMAACLPCILFGKTSERMNNPGQSSYFALNSDCCIFTGLGFMGLSWIYIAIKRTGIREQFGIEGSQVGDWCTAIWCPCCAVLQQDKEVVSRTEYAPVTDGYKIQGGMRMEDQ</sequence>
<keyword evidence="1" id="KW-1133">Transmembrane helix</keyword>
<dbReference type="InterPro" id="IPR006461">
    <property type="entry name" value="PLAC_motif_containing"/>
</dbReference>
<dbReference type="Proteomes" id="UP000654918">
    <property type="component" value="Unassembled WGS sequence"/>
</dbReference>
<keyword evidence="3" id="KW-1185">Reference proteome</keyword>
<proteinExistence type="predicted"/>
<organism evidence="2 3">
    <name type="scientific">Colletotrichum plurivorum</name>
    <dbReference type="NCBI Taxonomy" id="2175906"/>
    <lineage>
        <taxon>Eukaryota</taxon>
        <taxon>Fungi</taxon>
        <taxon>Dikarya</taxon>
        <taxon>Ascomycota</taxon>
        <taxon>Pezizomycotina</taxon>
        <taxon>Sordariomycetes</taxon>
        <taxon>Hypocreomycetidae</taxon>
        <taxon>Glomerellales</taxon>
        <taxon>Glomerellaceae</taxon>
        <taxon>Colletotrichum</taxon>
        <taxon>Colletotrichum orchidearum species complex</taxon>
    </lineage>
</organism>
<dbReference type="PROSITE" id="PS51257">
    <property type="entry name" value="PROKAR_LIPOPROTEIN"/>
    <property type="match status" value="1"/>
</dbReference>